<dbReference type="PANTHER" id="PTHR22916:SF3">
    <property type="entry name" value="UDP-GLCNAC:BETAGAL BETA-1,3-N-ACETYLGLUCOSAMINYLTRANSFERASE-LIKE PROTEIN 1"/>
    <property type="match status" value="1"/>
</dbReference>
<dbReference type="Gene3D" id="3.90.550.10">
    <property type="entry name" value="Spore Coat Polysaccharide Biosynthesis Protein SpsA, Chain A"/>
    <property type="match status" value="1"/>
</dbReference>
<dbReference type="SUPFAM" id="SSF53448">
    <property type="entry name" value="Nucleotide-diphospho-sugar transferases"/>
    <property type="match status" value="1"/>
</dbReference>
<dbReference type="EMBL" id="JBHRUH010000010">
    <property type="protein sequence ID" value="MFC3291393.1"/>
    <property type="molecule type" value="Genomic_DNA"/>
</dbReference>
<name>A0ABV7LZD9_9GAMM</name>
<evidence type="ECO:0000259" key="1">
    <source>
        <dbReference type="Pfam" id="PF00535"/>
    </source>
</evidence>
<organism evidence="2 3">
    <name type="scientific">Modicisalibacter luteus</name>
    <dbReference type="NCBI Taxonomy" id="453962"/>
    <lineage>
        <taxon>Bacteria</taxon>
        <taxon>Pseudomonadati</taxon>
        <taxon>Pseudomonadota</taxon>
        <taxon>Gammaproteobacteria</taxon>
        <taxon>Oceanospirillales</taxon>
        <taxon>Halomonadaceae</taxon>
        <taxon>Modicisalibacter</taxon>
    </lineage>
</organism>
<comment type="caution">
    <text evidence="2">The sequence shown here is derived from an EMBL/GenBank/DDBJ whole genome shotgun (WGS) entry which is preliminary data.</text>
</comment>
<proteinExistence type="predicted"/>
<sequence>MKDVHRPYFSVIIPVYKRFDQFKKTLDSVLSQTFENFELVIVDDGSGDVFNELLKHEVQVRNDERIKVHCLTKNVGGGGARNHGIAAAQGEYIAFLDSDDIWKENKLEKDYNIILANKGVDVVYSPIVNFVNGVKGKITPSRSIGESESIGDYLFANVKNGRGMQTSTLVVKTSLAKNNLFNEKLRGHQDWDFLLRLGGKKPRVKFSPYCLTERHVYVNQSLSDNVSRNLDYLFSKQFYTEYKKFLSAEARIYYRTRVLLPKSIKSRKELFRNLFYFGNALDIKFIISKIINLV</sequence>
<reference evidence="3" key="1">
    <citation type="journal article" date="2019" name="Int. J. Syst. Evol. Microbiol.">
        <title>The Global Catalogue of Microorganisms (GCM) 10K type strain sequencing project: providing services to taxonomists for standard genome sequencing and annotation.</title>
        <authorList>
            <consortium name="The Broad Institute Genomics Platform"/>
            <consortium name="The Broad Institute Genome Sequencing Center for Infectious Disease"/>
            <person name="Wu L."/>
            <person name="Ma J."/>
        </authorList>
    </citation>
    <scope>NUCLEOTIDE SEQUENCE [LARGE SCALE GENOMIC DNA]</scope>
    <source>
        <strain evidence="3">KCTC 12847</strain>
    </source>
</reference>
<dbReference type="InterPro" id="IPR029044">
    <property type="entry name" value="Nucleotide-diphossugar_trans"/>
</dbReference>
<dbReference type="PANTHER" id="PTHR22916">
    <property type="entry name" value="GLYCOSYLTRANSFERASE"/>
    <property type="match status" value="1"/>
</dbReference>
<feature type="domain" description="Glycosyltransferase 2-like" evidence="1">
    <location>
        <begin position="10"/>
        <end position="137"/>
    </location>
</feature>
<dbReference type="RefSeq" id="WP_019016778.1">
    <property type="nucleotide sequence ID" value="NZ_BMXD01000007.1"/>
</dbReference>
<evidence type="ECO:0000313" key="3">
    <source>
        <dbReference type="Proteomes" id="UP001595640"/>
    </source>
</evidence>
<dbReference type="Proteomes" id="UP001595640">
    <property type="component" value="Unassembled WGS sequence"/>
</dbReference>
<dbReference type="Pfam" id="PF00535">
    <property type="entry name" value="Glycos_transf_2"/>
    <property type="match status" value="1"/>
</dbReference>
<keyword evidence="3" id="KW-1185">Reference proteome</keyword>
<dbReference type="InterPro" id="IPR001173">
    <property type="entry name" value="Glyco_trans_2-like"/>
</dbReference>
<evidence type="ECO:0000313" key="2">
    <source>
        <dbReference type="EMBL" id="MFC3291393.1"/>
    </source>
</evidence>
<protein>
    <submittedName>
        <fullName evidence="2">Glycosyltransferase family 2 protein</fullName>
    </submittedName>
</protein>
<gene>
    <name evidence="2" type="ORF">ACFOEI_04870</name>
</gene>
<dbReference type="CDD" id="cd00761">
    <property type="entry name" value="Glyco_tranf_GTA_type"/>
    <property type="match status" value="1"/>
</dbReference>
<accession>A0ABV7LZD9</accession>